<evidence type="ECO:0000313" key="13">
    <source>
        <dbReference type="Proteomes" id="UP001597282"/>
    </source>
</evidence>
<keyword evidence="4 10" id="KW-1003">Cell membrane</keyword>
<feature type="transmembrane region" description="Helical" evidence="9">
    <location>
        <begin position="196"/>
        <end position="214"/>
    </location>
</feature>
<feature type="domain" description="ABC transmembrane type-1" evidence="11">
    <location>
        <begin position="10"/>
        <end position="215"/>
    </location>
</feature>
<evidence type="ECO:0000256" key="5">
    <source>
        <dbReference type="ARBA" id="ARBA00022505"/>
    </source>
</evidence>
<feature type="transmembrane region" description="Helical" evidence="9">
    <location>
        <begin position="46"/>
        <end position="69"/>
    </location>
</feature>
<dbReference type="Gene3D" id="1.10.3720.10">
    <property type="entry name" value="MetI-like"/>
    <property type="match status" value="1"/>
</dbReference>
<evidence type="ECO:0000256" key="2">
    <source>
        <dbReference type="ARBA" id="ARBA00007069"/>
    </source>
</evidence>
<keyword evidence="8 9" id="KW-0472">Membrane</keyword>
<evidence type="ECO:0000256" key="8">
    <source>
        <dbReference type="ARBA" id="ARBA00023136"/>
    </source>
</evidence>
<dbReference type="PROSITE" id="PS50928">
    <property type="entry name" value="ABC_TM1"/>
    <property type="match status" value="1"/>
</dbReference>
<dbReference type="PANTHER" id="PTHR30183:SF3">
    <property type="entry name" value="MOLYBDENUM TRANSPORT SYSTEM PERMEASE PROTEIN MODB"/>
    <property type="match status" value="1"/>
</dbReference>
<dbReference type="NCBIfam" id="TIGR02141">
    <property type="entry name" value="modB_ABC"/>
    <property type="match status" value="1"/>
</dbReference>
<evidence type="ECO:0000259" key="11">
    <source>
        <dbReference type="PROSITE" id="PS50928"/>
    </source>
</evidence>
<dbReference type="InterPro" id="IPR035906">
    <property type="entry name" value="MetI-like_sf"/>
</dbReference>
<gene>
    <name evidence="12" type="primary">modB</name>
    <name evidence="12" type="ORF">ACFQ4Y_03495</name>
</gene>
<dbReference type="RefSeq" id="WP_380162999.1">
    <property type="nucleotide sequence ID" value="NZ_JBHTNU010000002.1"/>
</dbReference>
<comment type="similarity">
    <text evidence="2 10">Belongs to the binding-protein-dependent transport system permease family. CysTW subfamily.</text>
</comment>
<dbReference type="CDD" id="cd06261">
    <property type="entry name" value="TM_PBP2"/>
    <property type="match status" value="1"/>
</dbReference>
<comment type="function">
    <text evidence="10">Part of the binding-protein-dependent transport system for molybdenum; probably responsible for the translocation of the substrate across the membrane.</text>
</comment>
<comment type="subcellular location">
    <subcellularLocation>
        <location evidence="1 9">Cell membrane</location>
        <topology evidence="1 9">Multi-pass membrane protein</topology>
    </subcellularLocation>
</comment>
<dbReference type="NCBIfam" id="NF038017">
    <property type="entry name" value="ABC_perm1"/>
    <property type="match status" value="1"/>
</dbReference>
<keyword evidence="5 10" id="KW-0500">Molybdenum</keyword>
<keyword evidence="3 9" id="KW-0813">Transport</keyword>
<evidence type="ECO:0000256" key="10">
    <source>
        <dbReference type="RuleBase" id="RU365097"/>
    </source>
</evidence>
<dbReference type="SUPFAM" id="SSF161098">
    <property type="entry name" value="MetI-like"/>
    <property type="match status" value="1"/>
</dbReference>
<accession>A0ABW4C8D9</accession>
<comment type="caution">
    <text evidence="12">The sequence shown here is derived from an EMBL/GenBank/DDBJ whole genome shotgun (WGS) entry which is preliminary data.</text>
</comment>
<keyword evidence="7 9" id="KW-1133">Transmembrane helix</keyword>
<keyword evidence="13" id="KW-1185">Reference proteome</keyword>
<dbReference type="EMBL" id="JBHTNU010000002">
    <property type="protein sequence ID" value="MFD1426000.1"/>
    <property type="molecule type" value="Genomic_DNA"/>
</dbReference>
<feature type="transmembrane region" description="Helical" evidence="9">
    <location>
        <begin position="12"/>
        <end position="34"/>
    </location>
</feature>
<reference evidence="13" key="1">
    <citation type="journal article" date="2019" name="Int. J. Syst. Evol. Microbiol.">
        <title>The Global Catalogue of Microorganisms (GCM) 10K type strain sequencing project: providing services to taxonomists for standard genome sequencing and annotation.</title>
        <authorList>
            <consortium name="The Broad Institute Genomics Platform"/>
            <consortium name="The Broad Institute Genome Sequencing Center for Infectious Disease"/>
            <person name="Wu L."/>
            <person name="Ma J."/>
        </authorList>
    </citation>
    <scope>NUCLEOTIDE SEQUENCE [LARGE SCALE GENOMIC DNA]</scope>
    <source>
        <strain evidence="13">S1</strain>
    </source>
</reference>
<name>A0ABW4C8D9_9BACL</name>
<dbReference type="Proteomes" id="UP001597282">
    <property type="component" value="Unassembled WGS sequence"/>
</dbReference>
<evidence type="ECO:0000313" key="12">
    <source>
        <dbReference type="EMBL" id="MFD1426000.1"/>
    </source>
</evidence>
<dbReference type="InterPro" id="IPR011867">
    <property type="entry name" value="ModB_ABC"/>
</dbReference>
<evidence type="ECO:0000256" key="9">
    <source>
        <dbReference type="RuleBase" id="RU363032"/>
    </source>
</evidence>
<organism evidence="12 13">
    <name type="scientific">Kroppenstedtia sanguinis</name>
    <dbReference type="NCBI Taxonomy" id="1380684"/>
    <lineage>
        <taxon>Bacteria</taxon>
        <taxon>Bacillati</taxon>
        <taxon>Bacillota</taxon>
        <taxon>Bacilli</taxon>
        <taxon>Bacillales</taxon>
        <taxon>Thermoactinomycetaceae</taxon>
        <taxon>Kroppenstedtia</taxon>
    </lineage>
</organism>
<evidence type="ECO:0000256" key="6">
    <source>
        <dbReference type="ARBA" id="ARBA00022692"/>
    </source>
</evidence>
<evidence type="ECO:0000256" key="3">
    <source>
        <dbReference type="ARBA" id="ARBA00022448"/>
    </source>
</evidence>
<feature type="transmembrane region" description="Helical" evidence="9">
    <location>
        <begin position="135"/>
        <end position="157"/>
    </location>
</feature>
<dbReference type="Pfam" id="PF00528">
    <property type="entry name" value="BPD_transp_1"/>
    <property type="match status" value="1"/>
</dbReference>
<keyword evidence="6 9" id="KW-0812">Transmembrane</keyword>
<protein>
    <recommendedName>
        <fullName evidence="10">Molybdenum transport system permease</fullName>
    </recommendedName>
</protein>
<proteinExistence type="inferred from homology"/>
<dbReference type="InterPro" id="IPR000515">
    <property type="entry name" value="MetI-like"/>
</dbReference>
<feature type="transmembrane region" description="Helical" evidence="9">
    <location>
        <begin position="89"/>
        <end position="107"/>
    </location>
</feature>
<evidence type="ECO:0000256" key="1">
    <source>
        <dbReference type="ARBA" id="ARBA00004651"/>
    </source>
</evidence>
<dbReference type="InterPro" id="IPR049783">
    <property type="entry name" value="ABC_perm_TupB-like"/>
</dbReference>
<evidence type="ECO:0000256" key="4">
    <source>
        <dbReference type="ARBA" id="ARBA00022475"/>
    </source>
</evidence>
<evidence type="ECO:0000256" key="7">
    <source>
        <dbReference type="ARBA" id="ARBA00022989"/>
    </source>
</evidence>
<sequence length="222" mass="24391">MMESGFWFPVRLSLEVASVSSVIVFMLALGIAGWMKGRTFPGKQVWETLCMLPLVLPPSVVGFGLLILLGRNSWLGQVFEWVFSQPVVFTWWAAVIAAIVVAFPLVYQMIKTGLESIDPDLEDAARSMGAGEVQVLWFVTLPLAWRSLLTAYTLGFARALGEFGATLMFAGNIPGQTQTLPTAIYIAVESGEMGMAVYWVGMILLISFALLSVVHRIQQKPE</sequence>
<dbReference type="PANTHER" id="PTHR30183">
    <property type="entry name" value="MOLYBDENUM TRANSPORT SYSTEM PERMEASE PROTEIN MODB"/>
    <property type="match status" value="1"/>
</dbReference>